<dbReference type="EMBL" id="BK014208">
    <property type="protein sequence ID" value="DAD52795.1"/>
    <property type="molecule type" value="Genomic_RNA"/>
</dbReference>
<dbReference type="KEGG" id="vg:80398619"/>
<reference evidence="4" key="1">
    <citation type="submission" date="2020-09" db="EMBL/GenBank/DDBJ databases">
        <title>Leviviricetes taxonomy.</title>
        <authorList>
            <person name="Stockdale S.R."/>
            <person name="Callanan J."/>
            <person name="Adriaenssens E.M."/>
            <person name="Kuhn J.H."/>
            <person name="Rumnieks J."/>
            <person name="Shkoporov A."/>
            <person name="Draper L.A."/>
            <person name="Ross P."/>
            <person name="Hill C."/>
        </authorList>
    </citation>
    <scope>NUCLEOTIDE SEQUENCE</scope>
</reference>
<comment type="subcellular location">
    <subcellularLocation>
        <location evidence="1">Virion</location>
    </subcellularLocation>
</comment>
<dbReference type="GO" id="GO:0019028">
    <property type="term" value="C:viral capsid"/>
    <property type="evidence" value="ECO:0007669"/>
    <property type="project" value="UniProtKB-KW"/>
</dbReference>
<evidence type="ECO:0000313" key="4">
    <source>
        <dbReference type="EMBL" id="DAD52795.1"/>
    </source>
</evidence>
<name>A0A8S5L5D2_9VIRU</name>
<protein>
    <submittedName>
        <fullName evidence="4">Coat protein</fullName>
    </submittedName>
</protein>
<keyword evidence="5" id="KW-1185">Reference proteome</keyword>
<proteinExistence type="predicted"/>
<evidence type="ECO:0000256" key="3">
    <source>
        <dbReference type="ARBA" id="ARBA00022844"/>
    </source>
</evidence>
<evidence type="ECO:0000256" key="2">
    <source>
        <dbReference type="ARBA" id="ARBA00022561"/>
    </source>
</evidence>
<accession>A0A8S5L5D2</accession>
<keyword evidence="3" id="KW-0946">Virion</keyword>
<sequence length="150" mass="16204">MSALANITVFDGAATPVSHTLTAISVTKEKNQVKAEWRENIASLPVYAQIRCTATLERLRSGVYRVECRSVVPVMETVTNQNAAGYTAAPKVAYENTVIMTGYFHERSDITGRRLARQLATNLAGNVTTSVAPATTGMLPELFDLLTAPS</sequence>
<organism evidence="4 5">
    <name type="scientific">ssRNA phage SRR7976326_3</name>
    <dbReference type="NCBI Taxonomy" id="2786727"/>
    <lineage>
        <taxon>Viruses</taxon>
        <taxon>Riboviria</taxon>
        <taxon>Orthornavirae</taxon>
        <taxon>Lenarviricota</taxon>
        <taxon>Leviviricetes</taxon>
        <taxon>Norzivirales</taxon>
        <taxon>Fiersviridae</taxon>
        <taxon>Trotivirus</taxon>
        <taxon>Trotivirus neoasiovicinum</taxon>
        <taxon>Monamovirus asiovicinum</taxon>
    </lineage>
</organism>
<dbReference type="Gene3D" id="3.30.380.10">
    <property type="entry name" value="MS2 Viral Coat Protein"/>
    <property type="match status" value="1"/>
</dbReference>
<dbReference type="GeneID" id="80398619"/>
<evidence type="ECO:0000256" key="1">
    <source>
        <dbReference type="ARBA" id="ARBA00004328"/>
    </source>
</evidence>
<dbReference type="RefSeq" id="YP_010769565.1">
    <property type="nucleotide sequence ID" value="NC_074013.1"/>
</dbReference>
<dbReference type="Proteomes" id="UP000679321">
    <property type="component" value="Segment"/>
</dbReference>
<evidence type="ECO:0000313" key="5">
    <source>
        <dbReference type="Proteomes" id="UP000679321"/>
    </source>
</evidence>
<dbReference type="InterPro" id="IPR015954">
    <property type="entry name" value="Phage_RNA-type_capsid"/>
</dbReference>
<gene>
    <name evidence="4" type="primary">SRR7976326_3_2</name>
</gene>
<keyword evidence="2 4" id="KW-0167">Capsid protein</keyword>